<dbReference type="AlphaFoldDB" id="T1CCV5"/>
<dbReference type="NCBIfam" id="TIGR02601">
    <property type="entry name" value="autotrns_rpt"/>
    <property type="match status" value="2"/>
</dbReference>
<dbReference type="InterPro" id="IPR011050">
    <property type="entry name" value="Pectin_lyase_fold/virulence"/>
</dbReference>
<dbReference type="InterPro" id="IPR013425">
    <property type="entry name" value="Autotrns_rpt"/>
</dbReference>
<reference evidence="2" key="1">
    <citation type="submission" date="2013-08" db="EMBL/GenBank/DDBJ databases">
        <authorList>
            <person name="Mendez C."/>
            <person name="Richter M."/>
            <person name="Ferrer M."/>
            <person name="Sanchez J."/>
        </authorList>
    </citation>
    <scope>NUCLEOTIDE SEQUENCE</scope>
</reference>
<dbReference type="SUPFAM" id="SSF51126">
    <property type="entry name" value="Pectin lyase-like"/>
    <property type="match status" value="1"/>
</dbReference>
<organism evidence="2">
    <name type="scientific">mine drainage metagenome</name>
    <dbReference type="NCBI Taxonomy" id="410659"/>
    <lineage>
        <taxon>unclassified sequences</taxon>
        <taxon>metagenomes</taxon>
        <taxon>ecological metagenomes</taxon>
    </lineage>
</organism>
<proteinExistence type="predicted"/>
<dbReference type="EMBL" id="AUZX01006432">
    <property type="protein sequence ID" value="EQD63649.1"/>
    <property type="molecule type" value="Genomic_DNA"/>
</dbReference>
<reference evidence="2" key="2">
    <citation type="journal article" date="2014" name="ISME J.">
        <title>Microbial stratification in low pH oxic and suboxic macroscopic growths along an acid mine drainage.</title>
        <authorList>
            <person name="Mendez-Garcia C."/>
            <person name="Mesa V."/>
            <person name="Sprenger R.R."/>
            <person name="Richter M."/>
            <person name="Diez M.S."/>
            <person name="Solano J."/>
            <person name="Bargiela R."/>
            <person name="Golyshina O.V."/>
            <person name="Manteca A."/>
            <person name="Ramos J.L."/>
            <person name="Gallego J.R."/>
            <person name="Llorente I."/>
            <person name="Martins Dos Santos V.A."/>
            <person name="Jensen O.N."/>
            <person name="Pelaez A.I."/>
            <person name="Sanchez J."/>
            <person name="Ferrer M."/>
        </authorList>
    </citation>
    <scope>NUCLEOTIDE SEQUENCE</scope>
</reference>
<evidence type="ECO:0000313" key="2">
    <source>
        <dbReference type="EMBL" id="EQD63649.1"/>
    </source>
</evidence>
<gene>
    <name evidence="2" type="ORF">B1A_09029</name>
</gene>
<name>T1CCV5_9ZZZZ</name>
<sequence length="793" mass="74147">MLIAAAGSLSNGGSIMGGAGGGGPVNFVGGGGGAGVATGAYAITVDNQSSASIAGGNGANCDNACRNGIQAGTGGNGLVSEDDLTLTNAGTLQGGNGGNGLFVTDAGGVGGDGAQLTAATSASNSGSLLGGNGGSGGSGAVGSQYNGGNGGAGGAGLWLLNTTFTNDGTITGGNGGAGGAAGSGHSAGANGAGGEGVIGTGGSTVIDSGTISGGMSGGGSPVQADAVLFSGGGNTLELQAGAVIHGNVVSTSGTTAGGDTLALGGSTSPGSSFNLGDVVATLPGTYTGTQYVGFANFLKEGSSTWTLTGTGNAGQNWMITGGTLVGDAGSLLGNVTFNTAAGAATPDVIFNQSANGTFAGLISGNGNLLLNAASGDVGQLILTADNSYSGTTTIDAGELQVGNGGSTGSLGSGSITDNGMLAFDLGSGSSTTVLGGIGGSGSLLQIGAGTTILDGANTFTGGTTVGAGTLEVGDASHSGASLAGNVAVDAGGTLRGHGTIGGNALIDSGGILAPGGSIGTLTVAGNLTAAQGSMLDYSFGAPAASNPFSNFGTGDSVSVGGNLSLNGATLNVTDAGGMGAGLYNLFTYGGSLTETNGGISLGTTPTGSTLSIQNLTSQKQINLIDSTGLTLDFWNANGQATSTQLGGGSGTWSNTNAAWTDANADVTLAMQPLPGFAIFGGTPGTVTVDDSAGAVTTTGMQFASSGYTLTGGTLTLDGNGGAAPIIRVGDGNSASASWTATIDNVLAGSAGLDKTDYGTLILGAATPIAAAPRSVAACCRSAATPAWARSAAG</sequence>
<comment type="caution">
    <text evidence="2">The sequence shown here is derived from an EMBL/GenBank/DDBJ whole genome shotgun (WGS) entry which is preliminary data.</text>
</comment>
<evidence type="ECO:0000256" key="1">
    <source>
        <dbReference type="ARBA" id="ARBA00022729"/>
    </source>
</evidence>
<keyword evidence="1" id="KW-0732">Signal</keyword>
<protein>
    <submittedName>
        <fullName evidence="2">Outer membrane autotransporter barrel domain-containing protein</fullName>
    </submittedName>
</protein>
<dbReference type="Pfam" id="PF12951">
    <property type="entry name" value="PATR"/>
    <property type="match status" value="3"/>
</dbReference>
<accession>T1CCV5</accession>